<dbReference type="InterPro" id="IPR035901">
    <property type="entry name" value="GIY-YIG_endonuc_sf"/>
</dbReference>
<accession>A0A1I0AAQ6</accession>
<gene>
    <name evidence="2" type="ORF">SAMN04488587_1536</name>
</gene>
<dbReference type="Pfam" id="PF01541">
    <property type="entry name" value="GIY-YIG"/>
    <property type="match status" value="1"/>
</dbReference>
<evidence type="ECO:0000313" key="3">
    <source>
        <dbReference type="Proteomes" id="UP000243338"/>
    </source>
</evidence>
<dbReference type="InterPro" id="IPR000305">
    <property type="entry name" value="GIY-YIG_endonuc"/>
</dbReference>
<reference evidence="3" key="1">
    <citation type="submission" date="2016-10" db="EMBL/GenBank/DDBJ databases">
        <authorList>
            <person name="Varghese N."/>
            <person name="Submissions S."/>
        </authorList>
    </citation>
    <scope>NUCLEOTIDE SEQUENCE [LARGE SCALE GENOMIC DNA]</scope>
    <source>
        <strain evidence="3">SLH 33</strain>
    </source>
</reference>
<dbReference type="RefSeq" id="WP_167879262.1">
    <property type="nucleotide sequence ID" value="NZ_CAAGSJ010000002.1"/>
</dbReference>
<feature type="domain" description="GIY-YIG" evidence="1">
    <location>
        <begin position="1"/>
        <end position="84"/>
    </location>
</feature>
<dbReference type="STRING" id="1353158.SAMN04488587_1536"/>
<protein>
    <submittedName>
        <fullName evidence="2">GIY-YIG catalytic domain-containing protein</fullName>
    </submittedName>
</protein>
<evidence type="ECO:0000259" key="1">
    <source>
        <dbReference type="PROSITE" id="PS50164"/>
    </source>
</evidence>
<organism evidence="2 3">
    <name type="scientific">Methanococcoides vulcani</name>
    <dbReference type="NCBI Taxonomy" id="1353158"/>
    <lineage>
        <taxon>Archaea</taxon>
        <taxon>Methanobacteriati</taxon>
        <taxon>Methanobacteriota</taxon>
        <taxon>Stenosarchaea group</taxon>
        <taxon>Methanomicrobia</taxon>
        <taxon>Methanosarcinales</taxon>
        <taxon>Methanosarcinaceae</taxon>
        <taxon>Methanococcoides</taxon>
    </lineage>
</organism>
<dbReference type="SUPFAM" id="SSF82771">
    <property type="entry name" value="GIY-YIG endonuclease"/>
    <property type="match status" value="1"/>
</dbReference>
<proteinExistence type="predicted"/>
<dbReference type="Proteomes" id="UP000243338">
    <property type="component" value="Unassembled WGS sequence"/>
</dbReference>
<sequence>MINVRGWDWTLDYPDGKSDIIYIGESEDIGRRLKQHKSSGKNLGLAGYAKRLSLNIYLRKVYHKSELERHEAYMINQFANKYGSIPICNGQRPDAD</sequence>
<dbReference type="PROSITE" id="PS50164">
    <property type="entry name" value="GIY_YIG"/>
    <property type="match status" value="1"/>
</dbReference>
<dbReference type="EMBL" id="FOHQ01000004">
    <property type="protein sequence ID" value="SES91276.1"/>
    <property type="molecule type" value="Genomic_DNA"/>
</dbReference>
<keyword evidence="3" id="KW-1185">Reference proteome</keyword>
<dbReference type="AlphaFoldDB" id="A0A1I0AAQ6"/>
<dbReference type="OrthoDB" id="376836at2157"/>
<evidence type="ECO:0000313" key="2">
    <source>
        <dbReference type="EMBL" id="SES91276.1"/>
    </source>
</evidence>
<name>A0A1I0AAQ6_9EURY</name>